<proteinExistence type="predicted"/>
<sequence>MQNDQTLVIRPHIEEYLSHSQSGFRPERSTSDVAWTHKWLAAKAKKEDVEIKITGIDMSAAFDTIDRQILLDIIERIVEEDELRIIRFLLSDTVINTRINGATKERPFVSNIGTPQGDSLSPVLFSVYLENALKEVRTILPRPTNELEKTLPTEIAYADDVDFVGLNFVDTEEVQNTLHKYNLLVNIDKTEFTTLSRAGTEYKNTKKVGTLIGDEEDVERRKRLSNAALTKLLNVWIKGDKIKRKTKLKLYRSLVKSILVYNCGTWALTKSEEEKLNAFHRKQLRKVLNIKYPVKITNSSLYNKSEEHPLSIYILENRTDSNGENCRRESEKLPKRPRRMTETRKALSQVKCPENLISLMPSFMASDAGRQQGTRLKLMALGRRALTQSQGQPRPSEVNNRKHNSVDETVQEHPRGNAGVQVGTKMWPSS</sequence>
<feature type="compositionally biased region" description="Basic and acidic residues" evidence="1">
    <location>
        <begin position="321"/>
        <end position="345"/>
    </location>
</feature>
<feature type="compositionally biased region" description="Basic and acidic residues" evidence="1">
    <location>
        <begin position="404"/>
        <end position="415"/>
    </location>
</feature>
<evidence type="ECO:0000259" key="2">
    <source>
        <dbReference type="PROSITE" id="PS50878"/>
    </source>
</evidence>
<feature type="region of interest" description="Disordered" evidence="1">
    <location>
        <begin position="386"/>
        <end position="430"/>
    </location>
</feature>
<dbReference type="Pfam" id="PF00078">
    <property type="entry name" value="RVT_1"/>
    <property type="match status" value="1"/>
</dbReference>
<gene>
    <name evidence="3" type="ORF">RRG08_049767</name>
</gene>
<evidence type="ECO:0000313" key="4">
    <source>
        <dbReference type="Proteomes" id="UP001283361"/>
    </source>
</evidence>
<organism evidence="3 4">
    <name type="scientific">Elysia crispata</name>
    <name type="common">lettuce slug</name>
    <dbReference type="NCBI Taxonomy" id="231223"/>
    <lineage>
        <taxon>Eukaryota</taxon>
        <taxon>Metazoa</taxon>
        <taxon>Spiralia</taxon>
        <taxon>Lophotrochozoa</taxon>
        <taxon>Mollusca</taxon>
        <taxon>Gastropoda</taxon>
        <taxon>Heterobranchia</taxon>
        <taxon>Euthyneura</taxon>
        <taxon>Panpulmonata</taxon>
        <taxon>Sacoglossa</taxon>
        <taxon>Placobranchoidea</taxon>
        <taxon>Plakobranchidae</taxon>
        <taxon>Elysia</taxon>
    </lineage>
</organism>
<dbReference type="InterPro" id="IPR043502">
    <property type="entry name" value="DNA/RNA_pol_sf"/>
</dbReference>
<accession>A0AAE0YU37</accession>
<keyword evidence="4" id="KW-1185">Reference proteome</keyword>
<evidence type="ECO:0000256" key="1">
    <source>
        <dbReference type="SAM" id="MobiDB-lite"/>
    </source>
</evidence>
<comment type="caution">
    <text evidence="3">The sequence shown here is derived from an EMBL/GenBank/DDBJ whole genome shotgun (WGS) entry which is preliminary data.</text>
</comment>
<reference evidence="3" key="1">
    <citation type="journal article" date="2023" name="G3 (Bethesda)">
        <title>A reference genome for the long-term kleptoplast-retaining sea slug Elysia crispata morphotype clarki.</title>
        <authorList>
            <person name="Eastman K.E."/>
            <person name="Pendleton A.L."/>
            <person name="Shaikh M.A."/>
            <person name="Suttiyut T."/>
            <person name="Ogas R."/>
            <person name="Tomko P."/>
            <person name="Gavelis G."/>
            <person name="Widhalm J.R."/>
            <person name="Wisecaver J.H."/>
        </authorList>
    </citation>
    <scope>NUCLEOTIDE SEQUENCE</scope>
    <source>
        <strain evidence="3">ECLA1</strain>
    </source>
</reference>
<dbReference type="EMBL" id="JAWDGP010005409">
    <property type="protein sequence ID" value="KAK3757098.1"/>
    <property type="molecule type" value="Genomic_DNA"/>
</dbReference>
<dbReference type="PROSITE" id="PS50878">
    <property type="entry name" value="RT_POL"/>
    <property type="match status" value="1"/>
</dbReference>
<dbReference type="PANTHER" id="PTHR47027">
    <property type="entry name" value="REVERSE TRANSCRIPTASE DOMAIN-CONTAINING PROTEIN"/>
    <property type="match status" value="1"/>
</dbReference>
<protein>
    <recommendedName>
        <fullName evidence="2">Reverse transcriptase domain-containing protein</fullName>
    </recommendedName>
</protein>
<feature type="region of interest" description="Disordered" evidence="1">
    <location>
        <begin position="321"/>
        <end position="347"/>
    </location>
</feature>
<dbReference type="InterPro" id="IPR000477">
    <property type="entry name" value="RT_dom"/>
</dbReference>
<evidence type="ECO:0000313" key="3">
    <source>
        <dbReference type="EMBL" id="KAK3757098.1"/>
    </source>
</evidence>
<dbReference type="SUPFAM" id="SSF56672">
    <property type="entry name" value="DNA/RNA polymerases"/>
    <property type="match status" value="1"/>
</dbReference>
<dbReference type="Proteomes" id="UP001283361">
    <property type="component" value="Unassembled WGS sequence"/>
</dbReference>
<dbReference type="PANTHER" id="PTHR47027:SF20">
    <property type="entry name" value="REVERSE TRANSCRIPTASE-LIKE PROTEIN WITH RNA-DIRECTED DNA POLYMERASE DOMAIN"/>
    <property type="match status" value="1"/>
</dbReference>
<name>A0AAE0YU37_9GAST</name>
<dbReference type="AlphaFoldDB" id="A0AAE0YU37"/>
<feature type="domain" description="Reverse transcriptase" evidence="2">
    <location>
        <begin position="1"/>
        <end position="212"/>
    </location>
</feature>